<keyword evidence="4" id="KW-1185">Reference proteome</keyword>
<dbReference type="EMBL" id="UGPY01000001">
    <property type="protein sequence ID" value="STY96883.1"/>
    <property type="molecule type" value="Genomic_DNA"/>
</dbReference>
<feature type="compositionally biased region" description="Basic and acidic residues" evidence="1">
    <location>
        <begin position="219"/>
        <end position="239"/>
    </location>
</feature>
<organism evidence="3 4">
    <name type="scientific">Faucicola osloensis</name>
    <name type="common">Moraxella osloensis</name>
    <dbReference type="NCBI Taxonomy" id="34062"/>
    <lineage>
        <taxon>Bacteria</taxon>
        <taxon>Pseudomonadati</taxon>
        <taxon>Pseudomonadota</taxon>
        <taxon>Gammaproteobacteria</taxon>
        <taxon>Moraxellales</taxon>
        <taxon>Moraxellaceae</taxon>
        <taxon>Faucicola</taxon>
    </lineage>
</organism>
<evidence type="ECO:0000256" key="1">
    <source>
        <dbReference type="SAM" id="MobiDB-lite"/>
    </source>
</evidence>
<dbReference type="PIRSF" id="PIRSF009320">
    <property type="entry name" value="Nuc_binding_HP_1000"/>
    <property type="match status" value="1"/>
</dbReference>
<dbReference type="Gene3D" id="3.40.50.300">
    <property type="entry name" value="P-loop containing nucleotide triphosphate hydrolases"/>
    <property type="match status" value="1"/>
</dbReference>
<dbReference type="InterPro" id="IPR050678">
    <property type="entry name" value="DNA_Partitioning_ATPase"/>
</dbReference>
<dbReference type="InterPro" id="IPR002586">
    <property type="entry name" value="CobQ/CobB/MinD/ParA_Nub-bd_dom"/>
</dbReference>
<dbReference type="SUPFAM" id="SSF52540">
    <property type="entry name" value="P-loop containing nucleoside triphosphate hydrolases"/>
    <property type="match status" value="1"/>
</dbReference>
<dbReference type="GeneID" id="35778971"/>
<dbReference type="KEGG" id="mos:AXE82_04070"/>
<proteinExistence type="predicted"/>
<accession>A0A378Q7S3</accession>
<evidence type="ECO:0000259" key="2">
    <source>
        <dbReference type="Pfam" id="PF01656"/>
    </source>
</evidence>
<evidence type="ECO:0000313" key="3">
    <source>
        <dbReference type="EMBL" id="STY96883.1"/>
    </source>
</evidence>
<reference evidence="3 4" key="1">
    <citation type="submission" date="2018-06" db="EMBL/GenBank/DDBJ databases">
        <authorList>
            <consortium name="Pathogen Informatics"/>
            <person name="Doyle S."/>
        </authorList>
    </citation>
    <scope>NUCLEOTIDE SEQUENCE [LARGE SCALE GENOMIC DNA]</scope>
    <source>
        <strain evidence="3 4">NCTC10465</strain>
    </source>
</reference>
<dbReference type="RefSeq" id="WP_062331763.1">
    <property type="nucleotide sequence ID" value="NZ_CBCRZU010000003.1"/>
</dbReference>
<dbReference type="PANTHER" id="PTHR13696">
    <property type="entry name" value="P-LOOP CONTAINING NUCLEOSIDE TRIPHOSPHATE HYDROLASE"/>
    <property type="match status" value="1"/>
</dbReference>
<sequence length="251" mass="27865">MQKILIANQKGGCGKTSIAVSLAAALANQGKTVALADADPQKSSLQWLKMRPADVPAIIGIDWRDSNDIGDIPKTLGKNDWLIIDAPGALSGTKAEQLIAECKAILIPVLPAFFDIDSTKRFLKSLEDIKRIRKGKVDIYLVANRVRSQLMQDNEPTEKLMAYFADIGQQPLAWLSERSIYQALAERGLTIFDKSQKPYRDIQAQWQPIMDMLASEPQPTDKIDAKSENKADTKTEAKTSSKKSKNSSWYE</sequence>
<gene>
    <name evidence="3" type="primary">soj_1</name>
    <name evidence="3" type="ORF">NCTC10465_00650</name>
</gene>
<dbReference type="CDD" id="cd02042">
    <property type="entry name" value="ParAB_family"/>
    <property type="match status" value="1"/>
</dbReference>
<protein>
    <submittedName>
        <fullName evidence="3">Sporulation initiation inhibitor protein soj</fullName>
    </submittedName>
</protein>
<feature type="domain" description="CobQ/CobB/MinD/ParA nucleotide binding" evidence="2">
    <location>
        <begin position="4"/>
        <end position="186"/>
    </location>
</feature>
<dbReference type="Proteomes" id="UP000255230">
    <property type="component" value="Unassembled WGS sequence"/>
</dbReference>
<dbReference type="Pfam" id="PF01656">
    <property type="entry name" value="CbiA"/>
    <property type="match status" value="1"/>
</dbReference>
<dbReference type="PANTHER" id="PTHR13696:SF96">
    <property type="entry name" value="COBQ_COBB_MIND_PARA NUCLEOTIDE BINDING DOMAIN-CONTAINING PROTEIN"/>
    <property type="match status" value="1"/>
</dbReference>
<name>A0A378Q7S3_FAUOS</name>
<dbReference type="InterPro" id="IPR027417">
    <property type="entry name" value="P-loop_NTPase"/>
</dbReference>
<feature type="region of interest" description="Disordered" evidence="1">
    <location>
        <begin position="213"/>
        <end position="251"/>
    </location>
</feature>
<dbReference type="AlphaFoldDB" id="A0A378Q7S3"/>
<evidence type="ECO:0000313" key="4">
    <source>
        <dbReference type="Proteomes" id="UP000255230"/>
    </source>
</evidence>